<reference evidence="6 7" key="1">
    <citation type="journal article" date="2013" name="Nat. Commun.">
        <title>The evolution and pathogenic mechanisms of the rice sheath blight pathogen.</title>
        <authorList>
            <person name="Zheng A."/>
            <person name="Lin R."/>
            <person name="Xu L."/>
            <person name="Qin P."/>
            <person name="Tang C."/>
            <person name="Ai P."/>
            <person name="Zhang D."/>
            <person name="Liu Y."/>
            <person name="Sun Z."/>
            <person name="Feng H."/>
            <person name="Wang Y."/>
            <person name="Chen Y."/>
            <person name="Liang X."/>
            <person name="Fu R."/>
            <person name="Li Q."/>
            <person name="Zhang J."/>
            <person name="Yu X."/>
            <person name="Xie Z."/>
            <person name="Ding L."/>
            <person name="Guan P."/>
            <person name="Tang J."/>
            <person name="Liang Y."/>
            <person name="Wang S."/>
            <person name="Deng Q."/>
            <person name="Li S."/>
            <person name="Zhu J."/>
            <person name="Wang L."/>
            <person name="Liu H."/>
            <person name="Li P."/>
        </authorList>
    </citation>
    <scope>NUCLEOTIDE SEQUENCE [LARGE SCALE GENOMIC DNA]</scope>
    <source>
        <strain evidence="7">AG-1 IA</strain>
    </source>
</reference>
<dbReference type="InterPro" id="IPR001680">
    <property type="entry name" value="WD40_rpt"/>
</dbReference>
<dbReference type="InterPro" id="IPR056884">
    <property type="entry name" value="NPHP3-like_N"/>
</dbReference>
<protein>
    <submittedName>
        <fullName evidence="6">Peptidase C14</fullName>
    </submittedName>
</protein>
<feature type="repeat" description="WD" evidence="3">
    <location>
        <begin position="981"/>
        <end position="1022"/>
    </location>
</feature>
<dbReference type="Gene3D" id="3.40.50.300">
    <property type="entry name" value="P-loop containing nucleotide triphosphate hydrolases"/>
    <property type="match status" value="1"/>
</dbReference>
<keyword evidence="2" id="KW-0677">Repeat</keyword>
<evidence type="ECO:0000313" key="6">
    <source>
        <dbReference type="EMBL" id="ELU44112.1"/>
    </source>
</evidence>
<evidence type="ECO:0000256" key="4">
    <source>
        <dbReference type="SAM" id="MobiDB-lite"/>
    </source>
</evidence>
<dbReference type="HOGENOM" id="CLU_000288_6_3_1"/>
<dbReference type="Gene3D" id="2.130.10.10">
    <property type="entry name" value="YVTN repeat-like/Quinoprotein amine dehydrogenase"/>
    <property type="match status" value="6"/>
</dbReference>
<dbReference type="CDD" id="cd00200">
    <property type="entry name" value="WD40"/>
    <property type="match status" value="2"/>
</dbReference>
<dbReference type="OrthoDB" id="2658414at2759"/>
<dbReference type="OMA" id="YRRINTH"/>
<accession>L8X4S1</accession>
<evidence type="ECO:0000256" key="3">
    <source>
        <dbReference type="PROSITE-ProRule" id="PRU00221"/>
    </source>
</evidence>
<dbReference type="InterPro" id="IPR015943">
    <property type="entry name" value="WD40/YVTN_repeat-like_dom_sf"/>
</dbReference>
<feature type="repeat" description="WD" evidence="3">
    <location>
        <begin position="1454"/>
        <end position="1495"/>
    </location>
</feature>
<dbReference type="PROSITE" id="PS50082">
    <property type="entry name" value="WD_REPEATS_2"/>
    <property type="match status" value="9"/>
</dbReference>
<dbReference type="Pfam" id="PF24883">
    <property type="entry name" value="NPHP3_N"/>
    <property type="match status" value="1"/>
</dbReference>
<dbReference type="InterPro" id="IPR050349">
    <property type="entry name" value="WD_LIS1/nudF_dynein_reg"/>
</dbReference>
<dbReference type="PANTHER" id="PTHR44129">
    <property type="entry name" value="WD REPEAT-CONTAINING PROTEIN POP1"/>
    <property type="match status" value="1"/>
</dbReference>
<sequence length="1654" mass="184436">MTELVKRCHSLDHSSSSSYDHSFSRLLLLISQHFKSTFYMISNLKARAKRRLGIGVRAQDTAVPELPNQTDPSISAIPTSPLPESPTTPSNNTSTVHLNNGWNISTTSLPALTLSTDKPSESSTIDDSVRPVIDNRHSTMRFKTRTEIYLWSGLKKLSSLLDSSTEAFGPLKSAIGGLKWCIDLYEVRDSIPLAWALCINSAQSTIRANSEYNELRVKLDSLLGDLSKFVDRPINPTMMSNVIYLSKRIQTELALVLQKQERGLIRRHAETLGDPDEVVRIYRRINTHLERFMRFKVQCQLEYMGDHRTDALIEKLSFATSAMYNSAEAIDVKRGPCTPETRQSELEQLRGWGHGGQSHNVYWLNGMAGTGKTTLAYSLCAELDQNHRLGASFFCSRTIPECRNVKYILPSIAYQLASFSPPFRYALSQTLRLDRDVHHRLLKSQFESLIVKPILAAKHTLSYDIVVVIDALDECENENSIGQILDLLLGVDLSVPIRFLISSRPEPEIYRRMMQRTGQSFEARLVLHELDQGVVKKDIKTYLIHQLNGIPLTPAQLDALVERSGILFIYAATAAAYIRAGYILMEHQERLDMILGISTPSSDGKDKYIDELYRTILSAAFNNFALDKSGRERMGTILNTVICAQEPMTTQTIAGLLKLKNREQVQALLRPLGSVIHVSERGGLVTVLHTSFSDFLLDQQRSTSFYCNPAQNHESLARVCLEAIKSNDPQFNIGGIKSSYYPDEEIADIAERVDGAITQELFYSCRNWANHVQLAEKCDELEKLVYDHLSIRLLLWMEILNLKKCIDMGVTIMYQVDGWHVEASNQLIELTHDAWRFVTTFASHPVSRSTPHIYLSMLPFWPGDAPISLHYTPRIRHMVKPEGTALTRRQPALLATWSFRSQVTSAKFSPDGSRIVVATGKELLIIDGYTGRRLVGPLKGHTNTISSVEFSPDGLQIASSSWDGTIRIWNAQTGKMPFEPLTGHVHSVESVQFSPDGAQLVSGSWDTTLRVWDTTRGVTIMGPLQGHTAFVTSVAFSPGGDLIASGSYDKTIRIWEVEGGAMKHGPLKGHLAGITSIVFSPDGTWLASGSRDGAIRVWDVKNWLECGMSVEGATGPITAIQFSPDAQQIISASEDKLVRIYILENSNWRERITLAGHTGHVTSVMFSQDGRRIVSGSFDSSARVWDANIKHTSPWFLPPDGHRNEVNLVQYLLDDSTIVSRSIDRVARSWSSPAYEALKPHGWHINFDKEQTCMAFSNEGVVLSGSAAGAIEIISNNPTYFRVKNVDRAGVTALAWSSNGDYIASGSSGIVQLWNSRTGQEIFDQHTRSSNRVTALVFSPRDTHIAASSGMIVTIWDIKDMKANQSVLEGHTQPTTSISFSPNNKLIASGSEDTTVRVWEFQTGKIVFSPLKGHKATVTSLDFSPDGARIASASRDMHICLWDLRSEALLFKILEGHTGAVLSIAFSHSGTHIVSGSSDTAIRIWDVRDDPLAPKSELENTCQSVISQTDPVRWSLTEDGWIVDTRERPLVWVPPDLRVSLLRPENTGIICIHGSLTLDFQYAIMGDSWENSRGRRVTLILERQLIKEPLSQGPLAVKSNPCKRPRTRSMYATTSVRRWPCNNRKQRLSRLSADRTAPWATVEPFHNQASKASK</sequence>
<dbReference type="Pfam" id="PF00400">
    <property type="entry name" value="WD40"/>
    <property type="match status" value="11"/>
</dbReference>
<dbReference type="InterPro" id="IPR019775">
    <property type="entry name" value="WD40_repeat_CS"/>
</dbReference>
<evidence type="ECO:0000256" key="2">
    <source>
        <dbReference type="ARBA" id="ARBA00022737"/>
    </source>
</evidence>
<feature type="repeat" description="WD" evidence="3">
    <location>
        <begin position="1067"/>
        <end position="1102"/>
    </location>
</feature>
<dbReference type="PROSITE" id="PS50294">
    <property type="entry name" value="WD_REPEATS_REGION"/>
    <property type="match status" value="9"/>
</dbReference>
<dbReference type="Proteomes" id="UP000011668">
    <property type="component" value="Unassembled WGS sequence"/>
</dbReference>
<keyword evidence="7" id="KW-1185">Reference proteome</keyword>
<feature type="repeat" description="WD" evidence="3">
    <location>
        <begin position="1024"/>
        <end position="1065"/>
    </location>
</feature>
<gene>
    <name evidence="6" type="ORF">AG1IA_01859</name>
</gene>
<comment type="caution">
    <text evidence="6">The sequence shown here is derived from an EMBL/GenBank/DDBJ whole genome shotgun (WGS) entry which is preliminary data.</text>
</comment>
<feature type="repeat" description="WD" evidence="3">
    <location>
        <begin position="1368"/>
        <end position="1409"/>
    </location>
</feature>
<organism evidence="6 7">
    <name type="scientific">Thanatephorus cucumeris (strain AG1-IA)</name>
    <name type="common">Rice sheath blight fungus</name>
    <name type="synonym">Rhizoctonia solani</name>
    <dbReference type="NCBI Taxonomy" id="983506"/>
    <lineage>
        <taxon>Eukaryota</taxon>
        <taxon>Fungi</taxon>
        <taxon>Dikarya</taxon>
        <taxon>Basidiomycota</taxon>
        <taxon>Agaricomycotina</taxon>
        <taxon>Agaricomycetes</taxon>
        <taxon>Cantharellales</taxon>
        <taxon>Ceratobasidiaceae</taxon>
        <taxon>Rhizoctonia</taxon>
        <taxon>Rhizoctonia solani AG-1</taxon>
    </lineage>
</organism>
<dbReference type="InterPro" id="IPR007111">
    <property type="entry name" value="NACHT_NTPase"/>
</dbReference>
<feature type="region of interest" description="Disordered" evidence="4">
    <location>
        <begin position="63"/>
        <end position="94"/>
    </location>
</feature>
<dbReference type="InterPro" id="IPR020472">
    <property type="entry name" value="WD40_PAC1"/>
</dbReference>
<feature type="repeat" description="WD" evidence="3">
    <location>
        <begin position="938"/>
        <end position="979"/>
    </location>
</feature>
<dbReference type="SMART" id="SM00320">
    <property type="entry name" value="WD40"/>
    <property type="match status" value="14"/>
</dbReference>
<feature type="repeat" description="WD" evidence="3">
    <location>
        <begin position="1411"/>
        <end position="1452"/>
    </location>
</feature>
<dbReference type="PRINTS" id="PR00320">
    <property type="entry name" value="GPROTEINBRPT"/>
</dbReference>
<dbReference type="EMBL" id="AFRT01000411">
    <property type="protein sequence ID" value="ELU44112.1"/>
    <property type="molecule type" value="Genomic_DNA"/>
</dbReference>
<proteinExistence type="predicted"/>
<evidence type="ECO:0000259" key="5">
    <source>
        <dbReference type="PROSITE" id="PS50837"/>
    </source>
</evidence>
<evidence type="ECO:0000256" key="1">
    <source>
        <dbReference type="ARBA" id="ARBA00022574"/>
    </source>
</evidence>
<evidence type="ECO:0000313" key="7">
    <source>
        <dbReference type="Proteomes" id="UP000011668"/>
    </source>
</evidence>
<dbReference type="InterPro" id="IPR027417">
    <property type="entry name" value="P-loop_NTPase"/>
</dbReference>
<feature type="repeat" description="WD" evidence="3">
    <location>
        <begin position="1154"/>
        <end position="1186"/>
    </location>
</feature>
<feature type="domain" description="NACHT" evidence="5">
    <location>
        <begin position="360"/>
        <end position="505"/>
    </location>
</feature>
<dbReference type="SUPFAM" id="SSF50978">
    <property type="entry name" value="WD40 repeat-like"/>
    <property type="match status" value="2"/>
</dbReference>
<dbReference type="InterPro" id="IPR036322">
    <property type="entry name" value="WD40_repeat_dom_sf"/>
</dbReference>
<name>L8X4S1_THACA</name>
<dbReference type="PROSITE" id="PS50837">
    <property type="entry name" value="NACHT"/>
    <property type="match status" value="1"/>
</dbReference>
<dbReference type="PROSITE" id="PS00678">
    <property type="entry name" value="WD_REPEATS_1"/>
    <property type="match status" value="6"/>
</dbReference>
<dbReference type="STRING" id="983506.L8X4S1"/>
<feature type="compositionally biased region" description="Polar residues" evidence="4">
    <location>
        <begin position="67"/>
        <end position="77"/>
    </location>
</feature>
<feature type="repeat" description="WD" evidence="3">
    <location>
        <begin position="1110"/>
        <end position="1141"/>
    </location>
</feature>
<keyword evidence="1 3" id="KW-0853">WD repeat</keyword>
<dbReference type="SUPFAM" id="SSF52540">
    <property type="entry name" value="P-loop containing nucleoside triphosphate hydrolases"/>
    <property type="match status" value="1"/>
</dbReference>